<feature type="transmembrane region" description="Helical" evidence="1">
    <location>
        <begin position="27"/>
        <end position="49"/>
    </location>
</feature>
<proteinExistence type="predicted"/>
<keyword evidence="3" id="KW-1185">Reference proteome</keyword>
<reference evidence="2" key="1">
    <citation type="submission" date="2022-02" db="EMBL/GenBank/DDBJ databases">
        <authorList>
            <person name="Henning P.M."/>
            <person name="McCubbin A.G."/>
            <person name="Shore J.S."/>
        </authorList>
    </citation>
    <scope>NUCLEOTIDE SEQUENCE</scope>
    <source>
        <strain evidence="2">F60SS</strain>
        <tissue evidence="2">Leaves</tissue>
    </source>
</reference>
<keyword evidence="1" id="KW-1133">Transmembrane helix</keyword>
<keyword evidence="1" id="KW-0472">Membrane</keyword>
<dbReference type="Proteomes" id="UP001141552">
    <property type="component" value="Unassembled WGS sequence"/>
</dbReference>
<dbReference type="PANTHER" id="PTHR33181:SF7">
    <property type="entry name" value="OS07G0572400 PROTEIN"/>
    <property type="match status" value="1"/>
</dbReference>
<dbReference type="EMBL" id="JAKUCV010006865">
    <property type="protein sequence ID" value="KAJ4825535.1"/>
    <property type="molecule type" value="Genomic_DNA"/>
</dbReference>
<accession>A0A9Q0F5W6</accession>
<gene>
    <name evidence="2" type="ORF">Tsubulata_033528</name>
</gene>
<comment type="caution">
    <text evidence="2">The sequence shown here is derived from an EMBL/GenBank/DDBJ whole genome shotgun (WGS) entry which is preliminary data.</text>
</comment>
<keyword evidence="1" id="KW-0812">Transmembrane</keyword>
<evidence type="ECO:0000256" key="1">
    <source>
        <dbReference type="SAM" id="Phobius"/>
    </source>
</evidence>
<dbReference type="OrthoDB" id="689242at2759"/>
<sequence length="127" mass="14171">MRILCVEVYKALLIGRAGLLLPQGKKVCCLLVFFFHFYFSLPLLSLTYMSHTPLLESNGVAAIPPLSIEEAVVSSPLNSKEENLLSVFSGRGIYILYEDVKSCPYEDVHVLWSILVESHTPSLPSKQ</sequence>
<name>A0A9Q0F5W6_9ROSI</name>
<dbReference type="PANTHER" id="PTHR33181">
    <property type="entry name" value="OS01G0778500 PROTEIN"/>
    <property type="match status" value="1"/>
</dbReference>
<reference evidence="2" key="2">
    <citation type="journal article" date="2023" name="Plants (Basel)">
        <title>Annotation of the Turnera subulata (Passifloraceae) Draft Genome Reveals the S-Locus Evolved after the Divergence of Turneroideae from Passifloroideae in a Stepwise Manner.</title>
        <authorList>
            <person name="Henning P.M."/>
            <person name="Roalson E.H."/>
            <person name="Mir W."/>
            <person name="McCubbin A.G."/>
            <person name="Shore J.S."/>
        </authorList>
    </citation>
    <scope>NUCLEOTIDE SEQUENCE</scope>
    <source>
        <strain evidence="2">F60SS</strain>
    </source>
</reference>
<dbReference type="AlphaFoldDB" id="A0A9Q0F5W6"/>
<organism evidence="2 3">
    <name type="scientific">Turnera subulata</name>
    <dbReference type="NCBI Taxonomy" id="218843"/>
    <lineage>
        <taxon>Eukaryota</taxon>
        <taxon>Viridiplantae</taxon>
        <taxon>Streptophyta</taxon>
        <taxon>Embryophyta</taxon>
        <taxon>Tracheophyta</taxon>
        <taxon>Spermatophyta</taxon>
        <taxon>Magnoliopsida</taxon>
        <taxon>eudicotyledons</taxon>
        <taxon>Gunneridae</taxon>
        <taxon>Pentapetalae</taxon>
        <taxon>rosids</taxon>
        <taxon>fabids</taxon>
        <taxon>Malpighiales</taxon>
        <taxon>Passifloraceae</taxon>
        <taxon>Turnera</taxon>
    </lineage>
</organism>
<protein>
    <submittedName>
        <fullName evidence="2">Uncharacterized protein</fullName>
    </submittedName>
</protein>
<evidence type="ECO:0000313" key="2">
    <source>
        <dbReference type="EMBL" id="KAJ4825535.1"/>
    </source>
</evidence>
<evidence type="ECO:0000313" key="3">
    <source>
        <dbReference type="Proteomes" id="UP001141552"/>
    </source>
</evidence>